<proteinExistence type="inferred from homology"/>
<dbReference type="EMBL" id="CP001100">
    <property type="protein sequence ID" value="ACF13435.1"/>
    <property type="molecule type" value="Genomic_DNA"/>
</dbReference>
<dbReference type="RefSeq" id="WP_012499519.1">
    <property type="nucleotide sequence ID" value="NC_011026.1"/>
</dbReference>
<protein>
    <submittedName>
        <fullName evidence="5">Short-chain dehydrogenase/reductase SDR</fullName>
    </submittedName>
</protein>
<dbReference type="PANTHER" id="PTHR43391:SF14">
    <property type="entry name" value="DEHYDROGENASE_REDUCTASE SDR FAMILY PROTEIN 7-LIKE"/>
    <property type="match status" value="1"/>
</dbReference>
<comment type="similarity">
    <text evidence="1 4">Belongs to the short-chain dehydrogenases/reductases (SDR) family.</text>
</comment>
<keyword evidence="2" id="KW-0521">NADP</keyword>
<dbReference type="Proteomes" id="UP000001208">
    <property type="component" value="Chromosome"/>
</dbReference>
<name>B3QXG1_CHLT3</name>
<evidence type="ECO:0000313" key="5">
    <source>
        <dbReference type="EMBL" id="ACF13435.1"/>
    </source>
</evidence>
<dbReference type="HOGENOM" id="CLU_010194_2_10_10"/>
<evidence type="ECO:0000256" key="2">
    <source>
        <dbReference type="ARBA" id="ARBA00022857"/>
    </source>
</evidence>
<dbReference type="CDD" id="cd05233">
    <property type="entry name" value="SDR_c"/>
    <property type="match status" value="1"/>
</dbReference>
<dbReference type="AlphaFoldDB" id="B3QXG1"/>
<dbReference type="KEGG" id="cts:Ctha_0970"/>
<dbReference type="PRINTS" id="PR00081">
    <property type="entry name" value="GDHRDH"/>
</dbReference>
<keyword evidence="6" id="KW-1185">Reference proteome</keyword>
<evidence type="ECO:0000256" key="1">
    <source>
        <dbReference type="ARBA" id="ARBA00006484"/>
    </source>
</evidence>
<dbReference type="GO" id="GO:0016491">
    <property type="term" value="F:oxidoreductase activity"/>
    <property type="evidence" value="ECO:0007669"/>
    <property type="project" value="UniProtKB-KW"/>
</dbReference>
<evidence type="ECO:0000313" key="6">
    <source>
        <dbReference type="Proteomes" id="UP000001208"/>
    </source>
</evidence>
<dbReference type="PRINTS" id="PR00080">
    <property type="entry name" value="SDRFAMILY"/>
</dbReference>
<dbReference type="InterPro" id="IPR036291">
    <property type="entry name" value="NAD(P)-bd_dom_sf"/>
</dbReference>
<sequence length="241" mass="27190">MNPVILITGAGKGIGKEIALEFSKRANQTKAFSPKLVICSRTQSDLDALAAECEQYGAETFSLVIDIAKMEDVDRLYRKTMEKFGTIDCLVNNAGVGRFKNLHELTLEDYEYMTDVNLKGTFFLTQKVFKHMEEKRSGHIVFITSVAAIRPFEPSALYCMSKYGQRGFVEVLRLYARKANVRVTDVLPGAVYTPMWGELDDEMQSRMMKPEDIAMPIVDAFLLPERTCPEQIILRPIAGDI</sequence>
<gene>
    <name evidence="5" type="ordered locus">Ctha_0970</name>
</gene>
<dbReference type="Gene3D" id="3.40.50.720">
    <property type="entry name" value="NAD(P)-binding Rossmann-like Domain"/>
    <property type="match status" value="1"/>
</dbReference>
<reference evidence="5 6" key="1">
    <citation type="submission" date="2008-06" db="EMBL/GenBank/DDBJ databases">
        <title>Complete sequence of Chloroherpeton thalassium ATCC 35110.</title>
        <authorList>
            <consortium name="US DOE Joint Genome Institute"/>
            <person name="Lucas S."/>
            <person name="Copeland A."/>
            <person name="Lapidus A."/>
            <person name="Glavina del Rio T."/>
            <person name="Dalin E."/>
            <person name="Tice H."/>
            <person name="Bruce D."/>
            <person name="Goodwin L."/>
            <person name="Pitluck S."/>
            <person name="Schmutz J."/>
            <person name="Larimer F."/>
            <person name="Land M."/>
            <person name="Hauser L."/>
            <person name="Kyrpides N."/>
            <person name="Mikhailova N."/>
            <person name="Liu Z."/>
            <person name="Li T."/>
            <person name="Zhao F."/>
            <person name="Overmann J."/>
            <person name="Bryant D.A."/>
            <person name="Richardson P."/>
        </authorList>
    </citation>
    <scope>NUCLEOTIDE SEQUENCE [LARGE SCALE GENOMIC DNA]</scope>
    <source>
        <strain evidence="6">ATCC 35110 / GB-78</strain>
    </source>
</reference>
<evidence type="ECO:0000256" key="4">
    <source>
        <dbReference type="RuleBase" id="RU000363"/>
    </source>
</evidence>
<keyword evidence="3" id="KW-0560">Oxidoreductase</keyword>
<dbReference type="PANTHER" id="PTHR43391">
    <property type="entry name" value="RETINOL DEHYDROGENASE-RELATED"/>
    <property type="match status" value="1"/>
</dbReference>
<organism evidence="5 6">
    <name type="scientific">Chloroherpeton thalassium (strain ATCC 35110 / GB-78)</name>
    <dbReference type="NCBI Taxonomy" id="517418"/>
    <lineage>
        <taxon>Bacteria</taxon>
        <taxon>Pseudomonadati</taxon>
        <taxon>Chlorobiota</taxon>
        <taxon>Chlorobiia</taxon>
        <taxon>Chlorobiales</taxon>
        <taxon>Chloroherpetonaceae</taxon>
        <taxon>Chloroherpeton</taxon>
    </lineage>
</organism>
<dbReference type="InterPro" id="IPR002347">
    <property type="entry name" value="SDR_fam"/>
</dbReference>
<dbReference type="OrthoDB" id="9810734at2"/>
<dbReference type="STRING" id="517418.Ctha_0970"/>
<dbReference type="Pfam" id="PF00106">
    <property type="entry name" value="adh_short"/>
    <property type="match status" value="1"/>
</dbReference>
<accession>B3QXG1</accession>
<dbReference type="SUPFAM" id="SSF51735">
    <property type="entry name" value="NAD(P)-binding Rossmann-fold domains"/>
    <property type="match status" value="1"/>
</dbReference>
<dbReference type="eggNOG" id="COG4221">
    <property type="taxonomic scope" value="Bacteria"/>
</dbReference>
<evidence type="ECO:0000256" key="3">
    <source>
        <dbReference type="ARBA" id="ARBA00023002"/>
    </source>
</evidence>